<dbReference type="EMBL" id="CP109495">
    <property type="protein sequence ID" value="WUX54955.1"/>
    <property type="molecule type" value="Genomic_DNA"/>
</dbReference>
<dbReference type="InterPro" id="IPR000847">
    <property type="entry name" value="LysR_HTH_N"/>
</dbReference>
<keyword evidence="2" id="KW-0805">Transcription regulation</keyword>
<evidence type="ECO:0000256" key="4">
    <source>
        <dbReference type="ARBA" id="ARBA00023163"/>
    </source>
</evidence>
<dbReference type="SUPFAM" id="SSF53850">
    <property type="entry name" value="Periplasmic binding protein-like II"/>
    <property type="match status" value="1"/>
</dbReference>
<dbReference type="PANTHER" id="PTHR30346:SF29">
    <property type="entry name" value="LYSR SUBSTRATE-BINDING"/>
    <property type="match status" value="1"/>
</dbReference>
<reference evidence="6" key="1">
    <citation type="submission" date="2022-10" db="EMBL/GenBank/DDBJ databases">
        <title>The complete genomes of actinobacterial strains from the NBC collection.</title>
        <authorList>
            <person name="Joergensen T.S."/>
            <person name="Alvarez Arevalo M."/>
            <person name="Sterndorff E.B."/>
            <person name="Faurdal D."/>
            <person name="Vuksanovic O."/>
            <person name="Mourched A.-S."/>
            <person name="Charusanti P."/>
            <person name="Shaw S."/>
            <person name="Blin K."/>
            <person name="Weber T."/>
        </authorList>
    </citation>
    <scope>NUCLEOTIDE SEQUENCE</scope>
    <source>
        <strain evidence="6">NBC_01432</strain>
    </source>
</reference>
<organism evidence="6 7">
    <name type="scientific">Streptomyces niveus</name>
    <name type="common">Streptomyces spheroides</name>
    <dbReference type="NCBI Taxonomy" id="193462"/>
    <lineage>
        <taxon>Bacteria</taxon>
        <taxon>Bacillati</taxon>
        <taxon>Actinomycetota</taxon>
        <taxon>Actinomycetes</taxon>
        <taxon>Kitasatosporales</taxon>
        <taxon>Streptomycetaceae</taxon>
        <taxon>Streptomyces</taxon>
    </lineage>
</organism>
<accession>A0ABZ2A8C9</accession>
<comment type="similarity">
    <text evidence="1">Belongs to the LysR transcriptional regulatory family.</text>
</comment>
<dbReference type="Gene3D" id="1.10.10.10">
    <property type="entry name" value="Winged helix-like DNA-binding domain superfamily/Winged helix DNA-binding domain"/>
    <property type="match status" value="1"/>
</dbReference>
<dbReference type="Gene3D" id="3.40.190.290">
    <property type="match status" value="1"/>
</dbReference>
<dbReference type="CDD" id="cd08423">
    <property type="entry name" value="PBP2_LTTR_like_6"/>
    <property type="match status" value="1"/>
</dbReference>
<dbReference type="Pfam" id="PF03466">
    <property type="entry name" value="LysR_substrate"/>
    <property type="match status" value="1"/>
</dbReference>
<dbReference type="Pfam" id="PF00126">
    <property type="entry name" value="HTH_1"/>
    <property type="match status" value="1"/>
</dbReference>
<evidence type="ECO:0000256" key="2">
    <source>
        <dbReference type="ARBA" id="ARBA00023015"/>
    </source>
</evidence>
<evidence type="ECO:0000256" key="1">
    <source>
        <dbReference type="ARBA" id="ARBA00009437"/>
    </source>
</evidence>
<name>A0ABZ2A8C9_STRNV</name>
<protein>
    <submittedName>
        <fullName evidence="6">LysR family transcriptional regulator</fullName>
    </submittedName>
</protein>
<dbReference type="PROSITE" id="PS50931">
    <property type="entry name" value="HTH_LYSR"/>
    <property type="match status" value="1"/>
</dbReference>
<keyword evidence="7" id="KW-1185">Reference proteome</keyword>
<keyword evidence="3" id="KW-0238">DNA-binding</keyword>
<dbReference type="SUPFAM" id="SSF46785">
    <property type="entry name" value="Winged helix' DNA-binding domain"/>
    <property type="match status" value="1"/>
</dbReference>
<proteinExistence type="inferred from homology"/>
<dbReference type="RefSeq" id="WP_329078642.1">
    <property type="nucleotide sequence ID" value="NZ_CP109495.1"/>
</dbReference>
<dbReference type="InterPro" id="IPR036390">
    <property type="entry name" value="WH_DNA-bd_sf"/>
</dbReference>
<evidence type="ECO:0000256" key="3">
    <source>
        <dbReference type="ARBA" id="ARBA00023125"/>
    </source>
</evidence>
<evidence type="ECO:0000259" key="5">
    <source>
        <dbReference type="PROSITE" id="PS50931"/>
    </source>
</evidence>
<dbReference type="Proteomes" id="UP001432209">
    <property type="component" value="Chromosome"/>
</dbReference>
<gene>
    <name evidence="6" type="ORF">OG442_27365</name>
</gene>
<evidence type="ECO:0000313" key="7">
    <source>
        <dbReference type="Proteomes" id="UP001432209"/>
    </source>
</evidence>
<feature type="domain" description="HTH lysR-type" evidence="5">
    <location>
        <begin position="2"/>
        <end position="59"/>
    </location>
</feature>
<keyword evidence="4" id="KW-0804">Transcription</keyword>
<evidence type="ECO:0000313" key="6">
    <source>
        <dbReference type="EMBL" id="WUX54955.1"/>
    </source>
</evidence>
<dbReference type="InterPro" id="IPR036388">
    <property type="entry name" value="WH-like_DNA-bd_sf"/>
</dbReference>
<dbReference type="PANTHER" id="PTHR30346">
    <property type="entry name" value="TRANSCRIPTIONAL DUAL REGULATOR HCAR-RELATED"/>
    <property type="match status" value="1"/>
</dbReference>
<dbReference type="InterPro" id="IPR005119">
    <property type="entry name" value="LysR_subst-bd"/>
</dbReference>
<sequence length="302" mass="33129">MINLRLLQTLRVMNAQGTVAATARALNLSPSAVSQQLRQLSREVGAELWEPDGRRIRLTTAGCVLLHHADLLSAQWERARADLADHGGASYRTLRMGGFATSIGPLLAPTAQELREASPSTRTTVADIDTRHCYEHLLAGKLDIAVLTPLPGSPTMDDPRFDQQPLMDDYVDLVVPEGHPLAGRERVELCETADDDWISPHHDQSRLIEALCTAAGFAPRMVHHADEWSAVLSLISHGLGVCLVPRLVPLTTHPRLRRLCVGGDPPPFRRVLTCVRRGSESRLTISDGLRSLRARAALSPWT</sequence>